<dbReference type="Pfam" id="PF13692">
    <property type="entry name" value="Glyco_trans_1_4"/>
    <property type="match status" value="1"/>
</dbReference>
<dbReference type="PANTHER" id="PTHR46401">
    <property type="entry name" value="GLYCOSYLTRANSFERASE WBBK-RELATED"/>
    <property type="match status" value="1"/>
</dbReference>
<feature type="domain" description="Glycosyltransferase subfamily 4-like N-terminal" evidence="2">
    <location>
        <begin position="21"/>
        <end position="167"/>
    </location>
</feature>
<keyword evidence="4" id="KW-1185">Reference proteome</keyword>
<proteinExistence type="predicted"/>
<dbReference type="Pfam" id="PF13439">
    <property type="entry name" value="Glyco_transf_4"/>
    <property type="match status" value="1"/>
</dbReference>
<dbReference type="PANTHER" id="PTHR46401:SF2">
    <property type="entry name" value="GLYCOSYLTRANSFERASE WBBK-RELATED"/>
    <property type="match status" value="1"/>
</dbReference>
<dbReference type="AlphaFoldDB" id="A0A7S7NYH2"/>
<name>A0A7S7NYH2_PALFE</name>
<evidence type="ECO:0000313" key="3">
    <source>
        <dbReference type="EMBL" id="QOY92118.1"/>
    </source>
</evidence>
<dbReference type="Gene3D" id="3.40.50.2000">
    <property type="entry name" value="Glycogen Phosphorylase B"/>
    <property type="match status" value="2"/>
</dbReference>
<evidence type="ECO:0000313" key="4">
    <source>
        <dbReference type="Proteomes" id="UP000593892"/>
    </source>
</evidence>
<keyword evidence="1" id="KW-0808">Transferase</keyword>
<organism evidence="3 4">
    <name type="scientific">Paludibaculum fermentans</name>
    <dbReference type="NCBI Taxonomy" id="1473598"/>
    <lineage>
        <taxon>Bacteria</taxon>
        <taxon>Pseudomonadati</taxon>
        <taxon>Acidobacteriota</taxon>
        <taxon>Terriglobia</taxon>
        <taxon>Bryobacterales</taxon>
        <taxon>Bryobacteraceae</taxon>
        <taxon>Paludibaculum</taxon>
    </lineage>
</organism>
<dbReference type="InterPro" id="IPR028098">
    <property type="entry name" value="Glyco_trans_4-like_N"/>
</dbReference>
<dbReference type="Proteomes" id="UP000593892">
    <property type="component" value="Chromosome"/>
</dbReference>
<evidence type="ECO:0000259" key="2">
    <source>
        <dbReference type="Pfam" id="PF13439"/>
    </source>
</evidence>
<dbReference type="EMBL" id="CP063849">
    <property type="protein sequence ID" value="QOY92118.1"/>
    <property type="molecule type" value="Genomic_DNA"/>
</dbReference>
<evidence type="ECO:0000256" key="1">
    <source>
        <dbReference type="ARBA" id="ARBA00022679"/>
    </source>
</evidence>
<dbReference type="GO" id="GO:0016757">
    <property type="term" value="F:glycosyltransferase activity"/>
    <property type="evidence" value="ECO:0007669"/>
    <property type="project" value="TreeGrafter"/>
</dbReference>
<protein>
    <submittedName>
        <fullName evidence="3">DUF1972 domain-containing protein</fullName>
    </submittedName>
</protein>
<accession>A0A7S7NYH2</accession>
<gene>
    <name evidence="3" type="ORF">IRI77_23810</name>
</gene>
<dbReference type="SUPFAM" id="SSF53756">
    <property type="entry name" value="UDP-Glycosyltransferase/glycogen phosphorylase"/>
    <property type="match status" value="1"/>
</dbReference>
<reference evidence="3 4" key="1">
    <citation type="submission" date="2020-10" db="EMBL/GenBank/DDBJ databases">
        <title>Complete genome sequence of Paludibaculum fermentans P105T, a facultatively anaerobic acidobacterium capable of dissimilatory Fe(III) reduction.</title>
        <authorList>
            <person name="Dedysh S.N."/>
            <person name="Beletsky A.V."/>
            <person name="Kulichevskaya I.S."/>
            <person name="Mardanov A.V."/>
            <person name="Ravin N.V."/>
        </authorList>
    </citation>
    <scope>NUCLEOTIDE SEQUENCE [LARGE SCALE GENOMIC DNA]</scope>
    <source>
        <strain evidence="3 4">P105</strain>
    </source>
</reference>
<dbReference type="KEGG" id="pfer:IRI77_23810"/>
<sequence length="367" mass="41738">MPHSGSLRIALLGTRGIPARYGGFETFAEELSTRLVQRGHEVTVYCRDEHEQPLYRGVHLCHIPPIRHKYLETLVHTFVSTIHLVRHPQQVALYCNGANAIFTPLARLAGMPVALNVDGLERKRKKWNALARAWYLMSEALSTFCPTEIVTDAVQIREYYRSHYGADSTFISYGAPTGRVETDAVLQQLDLERRRYFLYVTRFEPENNPLMVRRAFEQVKTDLKLALIGDAPYAADYIRQVRDTCDPRVVLPGTVFGEGYHELQSHSFAYIHATEVGGTHPALIEAMGRGALVLYLMTPENHEVAGGAGLPFHNEAELSGRISEVLRMPEEERERLRAASLKRVQERYSWDAVTDAYEELFRRLLAQ</sequence>